<proteinExistence type="predicted"/>
<dbReference type="AlphaFoldDB" id="A0AAN8WPZ3"/>
<evidence type="ECO:0008006" key="5">
    <source>
        <dbReference type="Google" id="ProtNLM"/>
    </source>
</evidence>
<comment type="caution">
    <text evidence="3">The sequence shown here is derived from an EMBL/GenBank/DDBJ whole genome shotgun (WGS) entry which is preliminary data.</text>
</comment>
<dbReference type="EMBL" id="JAXCGZ010020813">
    <property type="protein sequence ID" value="KAK7065324.1"/>
    <property type="molecule type" value="Genomic_DNA"/>
</dbReference>
<feature type="region of interest" description="Disordered" evidence="1">
    <location>
        <begin position="294"/>
        <end position="320"/>
    </location>
</feature>
<keyword evidence="2" id="KW-0732">Signal</keyword>
<evidence type="ECO:0000313" key="3">
    <source>
        <dbReference type="EMBL" id="KAK7065324.1"/>
    </source>
</evidence>
<evidence type="ECO:0000256" key="1">
    <source>
        <dbReference type="SAM" id="MobiDB-lite"/>
    </source>
</evidence>
<evidence type="ECO:0000313" key="4">
    <source>
        <dbReference type="Proteomes" id="UP001381693"/>
    </source>
</evidence>
<accession>A0AAN8WPZ3</accession>
<evidence type="ECO:0000256" key="2">
    <source>
        <dbReference type="SAM" id="SignalP"/>
    </source>
</evidence>
<organism evidence="3 4">
    <name type="scientific">Halocaridina rubra</name>
    <name type="common">Hawaiian red shrimp</name>
    <dbReference type="NCBI Taxonomy" id="373956"/>
    <lineage>
        <taxon>Eukaryota</taxon>
        <taxon>Metazoa</taxon>
        <taxon>Ecdysozoa</taxon>
        <taxon>Arthropoda</taxon>
        <taxon>Crustacea</taxon>
        <taxon>Multicrustacea</taxon>
        <taxon>Malacostraca</taxon>
        <taxon>Eumalacostraca</taxon>
        <taxon>Eucarida</taxon>
        <taxon>Decapoda</taxon>
        <taxon>Pleocyemata</taxon>
        <taxon>Caridea</taxon>
        <taxon>Atyoidea</taxon>
        <taxon>Atyidae</taxon>
        <taxon>Halocaridina</taxon>
    </lineage>
</organism>
<dbReference type="Proteomes" id="UP001381693">
    <property type="component" value="Unassembled WGS sequence"/>
</dbReference>
<protein>
    <recommendedName>
        <fullName evidence="5">DUF243 domain-containing protein</fullName>
    </recommendedName>
</protein>
<reference evidence="3 4" key="1">
    <citation type="submission" date="2023-11" db="EMBL/GenBank/DDBJ databases">
        <title>Halocaridina rubra genome assembly.</title>
        <authorList>
            <person name="Smith C."/>
        </authorList>
    </citation>
    <scope>NUCLEOTIDE SEQUENCE [LARGE SCALE GENOMIC DNA]</scope>
    <source>
        <strain evidence="3">EP-1</strain>
        <tissue evidence="3">Whole</tissue>
    </source>
</reference>
<feature type="signal peptide" evidence="2">
    <location>
        <begin position="1"/>
        <end position="15"/>
    </location>
</feature>
<name>A0AAN8WPZ3_HALRR</name>
<keyword evidence="4" id="KW-1185">Reference proteome</keyword>
<feature type="chain" id="PRO_5042825682" description="DUF243 domain-containing protein" evidence="2">
    <location>
        <begin position="16"/>
        <end position="320"/>
    </location>
</feature>
<gene>
    <name evidence="3" type="ORF">SK128_015433</name>
</gene>
<sequence length="320" mass="34852">MKPLVLLFLAATTAASPDGYSKTFPSRIFNHGLSPPRRNPSTAPFGQTYQFTGQSSNFGSSSPFEQRNIFNDFGSLSQRRNIFTGQGPSNYGSSFTQRSFGGTSTHVGQTFFSSDSSFCRNGQVVNAVGQCVTPHIRHNYYTFRVPNEASNRGSTQPLPPPKVENNILFVHLPEDEAQSGLVLTPPKVNNIVYLWKKQSSDRQQPIELPDPEYTNPEVYYINYNQGENPTLPVRINLQTALRNSDQAHGQVIGGSRDNTRFSSSHGSVFGGSGFSPGGGFSHSLFGGEFETNKISYSQPTQGGSGIGSSQVNPTSQYTAP</sequence>